<keyword evidence="2 4" id="KW-0496">Mitochondrion</keyword>
<dbReference type="GO" id="GO:0005739">
    <property type="term" value="C:mitochondrion"/>
    <property type="evidence" value="ECO:0007669"/>
    <property type="project" value="UniProtKB-SubCell"/>
</dbReference>
<evidence type="ECO:0000313" key="7">
    <source>
        <dbReference type="EMBL" id="RWS15293.1"/>
    </source>
</evidence>
<comment type="function">
    <text evidence="4">Component of the cytochrome c oxidase, the last enzyme in the mitochondrial electron transport chain which drives oxidative phosphorylation.</text>
</comment>
<reference evidence="7 8" key="1">
    <citation type="journal article" date="2018" name="Gigascience">
        <title>Genomes of trombidid mites reveal novel predicted allergens and laterally-transferred genes associated with secondary metabolism.</title>
        <authorList>
            <person name="Dong X."/>
            <person name="Chaisiri K."/>
            <person name="Xia D."/>
            <person name="Armstrong S.D."/>
            <person name="Fang Y."/>
            <person name="Donnelly M.J."/>
            <person name="Kadowaki T."/>
            <person name="McGarry J.W."/>
            <person name="Darby A.C."/>
            <person name="Makepeace B.L."/>
        </authorList>
    </citation>
    <scope>NUCLEOTIDE SEQUENCE [LARGE SCALE GENOMIC DNA]</scope>
    <source>
        <strain evidence="7">UoL-WK</strain>
    </source>
</reference>
<evidence type="ECO:0000256" key="5">
    <source>
        <dbReference type="PIRSR" id="PIRSR000278-1"/>
    </source>
</evidence>
<dbReference type="AlphaFoldDB" id="A0A443RJ76"/>
<evidence type="ECO:0000256" key="4">
    <source>
        <dbReference type="PIRNR" id="PIRNR000278"/>
    </source>
</evidence>
<evidence type="ECO:0000256" key="3">
    <source>
        <dbReference type="ARBA" id="ARBA00023157"/>
    </source>
</evidence>
<dbReference type="InterPro" id="IPR048280">
    <property type="entry name" value="COX6B-like"/>
</dbReference>
<comment type="similarity">
    <text evidence="4">Belongs to the cytochrome c oxidase subunit 6B.</text>
</comment>
<feature type="disulfide bond" evidence="5">
    <location>
        <begin position="43"/>
        <end position="54"/>
    </location>
</feature>
<comment type="caution">
    <text evidence="7">The sequence shown here is derived from an EMBL/GenBank/DDBJ whole genome shotgun (WGS) entry which is preliminary data.</text>
</comment>
<keyword evidence="3 5" id="KW-1015">Disulfide bond</keyword>
<protein>
    <recommendedName>
        <fullName evidence="4">Cytochrome c oxidase subunit</fullName>
    </recommendedName>
</protein>
<keyword evidence="8" id="KW-1185">Reference proteome</keyword>
<organism evidence="7 8">
    <name type="scientific">Dinothrombium tinctorium</name>
    <dbReference type="NCBI Taxonomy" id="1965070"/>
    <lineage>
        <taxon>Eukaryota</taxon>
        <taxon>Metazoa</taxon>
        <taxon>Ecdysozoa</taxon>
        <taxon>Arthropoda</taxon>
        <taxon>Chelicerata</taxon>
        <taxon>Arachnida</taxon>
        <taxon>Acari</taxon>
        <taxon>Acariformes</taxon>
        <taxon>Trombidiformes</taxon>
        <taxon>Prostigmata</taxon>
        <taxon>Anystina</taxon>
        <taxon>Parasitengona</taxon>
        <taxon>Trombidioidea</taxon>
        <taxon>Trombidiidae</taxon>
        <taxon>Dinothrombium</taxon>
    </lineage>
</organism>
<dbReference type="GO" id="GO:0045277">
    <property type="term" value="C:respiratory chain complex IV"/>
    <property type="evidence" value="ECO:0007669"/>
    <property type="project" value="InterPro"/>
</dbReference>
<dbReference type="PIRSF" id="PIRSF000278">
    <property type="entry name" value="Cyt_c_oxidase_6B"/>
    <property type="match status" value="1"/>
</dbReference>
<evidence type="ECO:0000256" key="6">
    <source>
        <dbReference type="SAM" id="MobiDB-lite"/>
    </source>
</evidence>
<accession>A0A443RJ76</accession>
<dbReference type="FunFam" id="1.10.10.140:FF:000001">
    <property type="entry name" value="Cytochrome c oxidase subunit 6B1"/>
    <property type="match status" value="1"/>
</dbReference>
<evidence type="ECO:0000256" key="2">
    <source>
        <dbReference type="ARBA" id="ARBA00023128"/>
    </source>
</evidence>
<sequence length="86" mass="10573">MDAIKRNGPYPFDELRAAPYDPRFPNQNQTRNCYQNYLDYHRCRKVKGEDYEPCKWFEKIYKVICPRAWYEKWDEQRENGTFPGNI</sequence>
<dbReference type="PROSITE" id="PS51808">
    <property type="entry name" value="CHCH"/>
    <property type="match status" value="1"/>
</dbReference>
<dbReference type="Gene3D" id="1.10.10.140">
    <property type="entry name" value="Cytochrome c oxidase, subunit VIb"/>
    <property type="match status" value="1"/>
</dbReference>
<dbReference type="Proteomes" id="UP000285301">
    <property type="component" value="Unassembled WGS sequence"/>
</dbReference>
<dbReference type="EMBL" id="NCKU01000497">
    <property type="protein sequence ID" value="RWS15293.1"/>
    <property type="molecule type" value="Genomic_DNA"/>
</dbReference>
<evidence type="ECO:0000256" key="1">
    <source>
        <dbReference type="ARBA" id="ARBA00004173"/>
    </source>
</evidence>
<dbReference type="SUPFAM" id="SSF47694">
    <property type="entry name" value="Cytochrome c oxidase subunit h"/>
    <property type="match status" value="1"/>
</dbReference>
<dbReference type="OrthoDB" id="1107506at2759"/>
<comment type="subcellular location">
    <subcellularLocation>
        <location evidence="1">Mitochondrion</location>
    </subcellularLocation>
</comment>
<feature type="region of interest" description="Disordered" evidence="6">
    <location>
        <begin position="1"/>
        <end position="23"/>
    </location>
</feature>
<name>A0A443RJ76_9ACAR</name>
<dbReference type="CDD" id="cd00926">
    <property type="entry name" value="Cyt_c_Oxidase_VIb"/>
    <property type="match status" value="1"/>
</dbReference>
<dbReference type="PANTHER" id="PTHR11387">
    <property type="entry name" value="CYTOCHROME C OXIDASE SUBUNIT 6B"/>
    <property type="match status" value="1"/>
</dbReference>
<dbReference type="InterPro" id="IPR003213">
    <property type="entry name" value="Cyt_c_oxidase_su6B"/>
</dbReference>
<proteinExistence type="inferred from homology"/>
<feature type="disulfide bond" evidence="5">
    <location>
        <begin position="33"/>
        <end position="65"/>
    </location>
</feature>
<dbReference type="Pfam" id="PF02297">
    <property type="entry name" value="COX6B"/>
    <property type="match status" value="1"/>
</dbReference>
<evidence type="ECO:0000313" key="8">
    <source>
        <dbReference type="Proteomes" id="UP000285301"/>
    </source>
</evidence>
<gene>
    <name evidence="7" type="ORF">B4U79_14463</name>
</gene>
<dbReference type="STRING" id="1965070.A0A443RJ76"/>
<dbReference type="InterPro" id="IPR036549">
    <property type="entry name" value="CX6/COA6-like_sf"/>
</dbReference>